<gene>
    <name evidence="3" type="ORF">Plil01_001204100</name>
</gene>
<comment type="caution">
    <text evidence="3">The sequence shown here is derived from an EMBL/GenBank/DDBJ whole genome shotgun (WGS) entry which is preliminary data.</text>
</comment>
<dbReference type="Gene3D" id="1.25.40.10">
    <property type="entry name" value="Tetratricopeptide repeat domain"/>
    <property type="match status" value="2"/>
</dbReference>
<dbReference type="PANTHER" id="PTHR47447:SF23">
    <property type="entry name" value="PENTACOTRIPEPTIDE-REPEAT REGION OF PRORP DOMAIN-CONTAINING PROTEIN"/>
    <property type="match status" value="1"/>
</dbReference>
<reference evidence="3" key="1">
    <citation type="submission" date="2023-04" db="EMBL/GenBank/DDBJ databases">
        <title>Phytophthora lilii NBRC 32176.</title>
        <authorList>
            <person name="Ichikawa N."/>
            <person name="Sato H."/>
            <person name="Tonouchi N."/>
        </authorList>
    </citation>
    <scope>NUCLEOTIDE SEQUENCE</scope>
    <source>
        <strain evidence="3">NBRC 32176</strain>
    </source>
</reference>
<dbReference type="PANTHER" id="PTHR47447">
    <property type="entry name" value="OS03G0856100 PROTEIN"/>
    <property type="match status" value="1"/>
</dbReference>
<keyword evidence="4" id="KW-1185">Reference proteome</keyword>
<evidence type="ECO:0000313" key="3">
    <source>
        <dbReference type="EMBL" id="GMF28562.1"/>
    </source>
</evidence>
<dbReference type="AlphaFoldDB" id="A0A9W6UAU6"/>
<evidence type="ECO:0000259" key="2">
    <source>
        <dbReference type="Pfam" id="PF23276"/>
    </source>
</evidence>
<dbReference type="EMBL" id="BSXW01000721">
    <property type="protein sequence ID" value="GMF28562.1"/>
    <property type="molecule type" value="Genomic_DNA"/>
</dbReference>
<dbReference type="InterPro" id="IPR002885">
    <property type="entry name" value="PPR_rpt"/>
</dbReference>
<feature type="domain" description="Pentatricopeptide repeat-containing protein-mitochondrial" evidence="2">
    <location>
        <begin position="136"/>
        <end position="249"/>
    </location>
</feature>
<dbReference type="InterPro" id="IPR011990">
    <property type="entry name" value="TPR-like_helical_dom_sf"/>
</dbReference>
<proteinExistence type="predicted"/>
<evidence type="ECO:0000256" key="1">
    <source>
        <dbReference type="ARBA" id="ARBA00022737"/>
    </source>
</evidence>
<accession>A0A9W6UAU6</accession>
<keyword evidence="1" id="KW-0677">Repeat</keyword>
<organism evidence="3 4">
    <name type="scientific">Phytophthora lilii</name>
    <dbReference type="NCBI Taxonomy" id="2077276"/>
    <lineage>
        <taxon>Eukaryota</taxon>
        <taxon>Sar</taxon>
        <taxon>Stramenopiles</taxon>
        <taxon>Oomycota</taxon>
        <taxon>Peronosporomycetes</taxon>
        <taxon>Peronosporales</taxon>
        <taxon>Peronosporaceae</taxon>
        <taxon>Phytophthora</taxon>
    </lineage>
</organism>
<dbReference type="InterPro" id="IPR057027">
    <property type="entry name" value="TPR_mt"/>
</dbReference>
<evidence type="ECO:0000313" key="4">
    <source>
        <dbReference type="Proteomes" id="UP001165083"/>
    </source>
</evidence>
<dbReference type="Proteomes" id="UP001165083">
    <property type="component" value="Unassembled WGS sequence"/>
</dbReference>
<sequence length="328" mass="35805">MLRIGRGFRCAFAGRHASLLHGTARTLPRATDLAPSCAFAWGSFGSSRALVASSRSFSQIPDQEQVAAVNKPQKTKFYRQKKHKVSAEELAKRGENLTKLKASPKDADEIFATIQSANGSGLSKEVATMLMTTFVKEAKLDKALLVLELANKRKVPLRGPPYEMLITSCYQAKDLEAALKVFELVQSANVSPSSLTYTTGLLSAHKLGKSELLPRTLGSMLKDAKPYTSQAFQAALSAAVKSNQHQLVLDIVECSKTLDVELTSEHYHSVLRSCAAVGNMKVALGMRDTLQQNGLSMTDDGFYWLVHCACRANQWELVQGLLTPGDKE</sequence>
<name>A0A9W6UAU6_9STRA</name>
<protein>
    <submittedName>
        <fullName evidence="3">Unnamed protein product</fullName>
    </submittedName>
</protein>
<dbReference type="Pfam" id="PF23276">
    <property type="entry name" value="TPR_24"/>
    <property type="match status" value="1"/>
</dbReference>
<dbReference type="NCBIfam" id="TIGR00756">
    <property type="entry name" value="PPR"/>
    <property type="match status" value="1"/>
</dbReference>
<dbReference type="OrthoDB" id="185373at2759"/>